<keyword evidence="1" id="KW-0732">Signal</keyword>
<evidence type="ECO:0000313" key="2">
    <source>
        <dbReference type="EMBL" id="BAN20348.1"/>
    </source>
</evidence>
<name>R4WCS6_RIPPE</name>
<protein>
    <submittedName>
        <fullName evidence="2">Cysteine rich secreted protein</fullName>
    </submittedName>
</protein>
<dbReference type="EMBL" id="AK417133">
    <property type="protein sequence ID" value="BAN20348.1"/>
    <property type="molecule type" value="mRNA"/>
</dbReference>
<accession>R4WCS6</accession>
<evidence type="ECO:0000256" key="1">
    <source>
        <dbReference type="SAM" id="SignalP"/>
    </source>
</evidence>
<reference evidence="2" key="1">
    <citation type="journal article" date="2013" name="PLoS ONE">
        <title>Gene expression in gut symbiotic organ of stinkbug affected by extracellular bacterial symbiont.</title>
        <authorList>
            <person name="Futahashi R."/>
            <person name="Tanaka K."/>
            <person name="Tanahashi M."/>
            <person name="Nikoh N."/>
            <person name="Kikuchi Y."/>
            <person name="Lee B.L."/>
            <person name="Fukatsu T."/>
        </authorList>
    </citation>
    <scope>NUCLEOTIDE SEQUENCE</scope>
    <source>
        <tissue evidence="2">Midgut</tissue>
    </source>
</reference>
<proteinExistence type="evidence at transcript level"/>
<organism evidence="2">
    <name type="scientific">Riptortus pedestris</name>
    <name type="common">Bean bug</name>
    <dbReference type="NCBI Taxonomy" id="329032"/>
    <lineage>
        <taxon>Eukaryota</taxon>
        <taxon>Metazoa</taxon>
        <taxon>Ecdysozoa</taxon>
        <taxon>Arthropoda</taxon>
        <taxon>Hexapoda</taxon>
        <taxon>Insecta</taxon>
        <taxon>Pterygota</taxon>
        <taxon>Neoptera</taxon>
        <taxon>Paraneoptera</taxon>
        <taxon>Hemiptera</taxon>
        <taxon>Heteroptera</taxon>
        <taxon>Panheteroptera</taxon>
        <taxon>Pentatomomorpha</taxon>
        <taxon>Coreoidea</taxon>
        <taxon>Alydidae</taxon>
        <taxon>Riptortus</taxon>
    </lineage>
</organism>
<dbReference type="AlphaFoldDB" id="R4WCS6"/>
<feature type="chain" id="PRO_5004381205" evidence="1">
    <location>
        <begin position="25"/>
        <end position="118"/>
    </location>
</feature>
<feature type="signal peptide" evidence="1">
    <location>
        <begin position="1"/>
        <end position="24"/>
    </location>
</feature>
<sequence>MQKGLITAVFCSLGVIFFLKGSSSIDICSPITICPDGQHCCSATSCCEDQFECCEEGESCCSPTTNQVRPKTSVIFLTKPLEGNPLDDEYLEAIMKHFPSKFILPNTTEYIEEPSILV</sequence>